<comment type="caution">
    <text evidence="2">The sequence shown here is derived from an EMBL/GenBank/DDBJ whole genome shotgun (WGS) entry which is preliminary data.</text>
</comment>
<accession>A0A9Q3BN59</accession>
<dbReference type="AlphaFoldDB" id="A0A9Q3BN59"/>
<reference evidence="2" key="1">
    <citation type="submission" date="2021-03" db="EMBL/GenBank/DDBJ databases">
        <title>Draft genome sequence of rust myrtle Austropuccinia psidii MF-1, a brazilian biotype.</title>
        <authorList>
            <person name="Quecine M.C."/>
            <person name="Pachon D.M.R."/>
            <person name="Bonatelli M.L."/>
            <person name="Correr F.H."/>
            <person name="Franceschini L.M."/>
            <person name="Leite T.F."/>
            <person name="Margarido G.R.A."/>
            <person name="Almeida C.A."/>
            <person name="Ferrarezi J.A."/>
            <person name="Labate C.A."/>
        </authorList>
    </citation>
    <scope>NUCLEOTIDE SEQUENCE</scope>
    <source>
        <strain evidence="2">MF-1</strain>
    </source>
</reference>
<evidence type="ECO:0000256" key="1">
    <source>
        <dbReference type="SAM" id="Phobius"/>
    </source>
</evidence>
<name>A0A9Q3BN59_9BASI</name>
<keyword evidence="1" id="KW-1133">Transmembrane helix</keyword>
<feature type="transmembrane region" description="Helical" evidence="1">
    <location>
        <begin position="28"/>
        <end position="46"/>
    </location>
</feature>
<dbReference type="Proteomes" id="UP000765509">
    <property type="component" value="Unassembled WGS sequence"/>
</dbReference>
<keyword evidence="1" id="KW-0472">Membrane</keyword>
<protein>
    <submittedName>
        <fullName evidence="2">Uncharacterized protein</fullName>
    </submittedName>
</protein>
<evidence type="ECO:0000313" key="3">
    <source>
        <dbReference type="Proteomes" id="UP000765509"/>
    </source>
</evidence>
<gene>
    <name evidence="2" type="ORF">O181_008809</name>
</gene>
<dbReference type="EMBL" id="AVOT02002076">
    <property type="protein sequence ID" value="MBW0469094.1"/>
    <property type="molecule type" value="Genomic_DNA"/>
</dbReference>
<organism evidence="2 3">
    <name type="scientific">Austropuccinia psidii MF-1</name>
    <dbReference type="NCBI Taxonomy" id="1389203"/>
    <lineage>
        <taxon>Eukaryota</taxon>
        <taxon>Fungi</taxon>
        <taxon>Dikarya</taxon>
        <taxon>Basidiomycota</taxon>
        <taxon>Pucciniomycotina</taxon>
        <taxon>Pucciniomycetes</taxon>
        <taxon>Pucciniales</taxon>
        <taxon>Sphaerophragmiaceae</taxon>
        <taxon>Austropuccinia</taxon>
    </lineage>
</organism>
<proteinExistence type="predicted"/>
<keyword evidence="3" id="KW-1185">Reference proteome</keyword>
<keyword evidence="1" id="KW-0812">Transmembrane</keyword>
<evidence type="ECO:0000313" key="2">
    <source>
        <dbReference type="EMBL" id="MBW0469094.1"/>
    </source>
</evidence>
<sequence>MNNLVIGLSTRNTGIPQSKRTKLSLNSPAAVIVIVLQAVLVMKVWISMQNMMLQALDGGYITPRLKILKLYIQQDLEAKVLIQEKEFSQEKSQEKKASVEEES</sequence>
<dbReference type="OrthoDB" id="2518427at2759"/>